<sequence length="152" mass="15927">MREGFHRRLAQAAALVDGVMRQGVVYDQVILAAEVAHEGHVGGVSSHEHQGGLRVLPCRQLGLQLDVQALFTGQQAAAGGRCAVLVDRGLGGIHGFLAAAHARVVIAAEVQHPLAVHQAGVGQRRVMHHKIGVLHPAAHQGLMALREGNGLG</sequence>
<dbReference type="EMBL" id="VSSQ01087436">
    <property type="protein sequence ID" value="MPN34406.1"/>
    <property type="molecule type" value="Genomic_DNA"/>
</dbReference>
<organism evidence="1">
    <name type="scientific">bioreactor metagenome</name>
    <dbReference type="NCBI Taxonomy" id="1076179"/>
    <lineage>
        <taxon>unclassified sequences</taxon>
        <taxon>metagenomes</taxon>
        <taxon>ecological metagenomes</taxon>
    </lineage>
</organism>
<name>A0A645H7D2_9ZZZZ</name>
<accession>A0A645H7D2</accession>
<reference evidence="1" key="1">
    <citation type="submission" date="2019-08" db="EMBL/GenBank/DDBJ databases">
        <authorList>
            <person name="Kucharzyk K."/>
            <person name="Murdoch R.W."/>
            <person name="Higgins S."/>
            <person name="Loffler F."/>
        </authorList>
    </citation>
    <scope>NUCLEOTIDE SEQUENCE</scope>
</reference>
<dbReference type="AlphaFoldDB" id="A0A645H7D2"/>
<gene>
    <name evidence="1" type="ORF">SDC9_181899</name>
</gene>
<proteinExistence type="predicted"/>
<evidence type="ECO:0000313" key="1">
    <source>
        <dbReference type="EMBL" id="MPN34406.1"/>
    </source>
</evidence>
<comment type="caution">
    <text evidence="1">The sequence shown here is derived from an EMBL/GenBank/DDBJ whole genome shotgun (WGS) entry which is preliminary data.</text>
</comment>
<protein>
    <submittedName>
        <fullName evidence="1">Uncharacterized protein</fullName>
    </submittedName>
</protein>